<keyword evidence="5 12" id="KW-0418">Kinase</keyword>
<dbReference type="PROSITE" id="PS51455">
    <property type="entry name" value="PIPK"/>
    <property type="match status" value="1"/>
</dbReference>
<gene>
    <name evidence="15" type="primary">PIP4K2B</name>
    <name evidence="15" type="ORF">BLAG_LOCUS3255</name>
</gene>
<evidence type="ECO:0000256" key="9">
    <source>
        <dbReference type="ARBA" id="ARBA00036698"/>
    </source>
</evidence>
<evidence type="ECO:0000256" key="10">
    <source>
        <dbReference type="ARBA" id="ARBA00036950"/>
    </source>
</evidence>
<dbReference type="Gene3D" id="3.30.800.10">
    <property type="entry name" value="Phosphatidylinositol Phosphate Kinase II Beta"/>
    <property type="match status" value="1"/>
</dbReference>
<keyword evidence="16" id="KW-1185">Reference proteome</keyword>
<dbReference type="AlphaFoldDB" id="A0A8J9W706"/>
<comment type="catalytic activity">
    <reaction evidence="8">
        <text>1,2-dihexadecanoyl-sn-glycero-3-phospho-(1D-myo-inositol-5-phosphate) + ATP = 1,2-dihexadecanoyl-sn-glycero-3-phospho-(1D-myo-inositol-4,5-bisphosphate) + ADP + H(+)</text>
        <dbReference type="Rhea" id="RHEA:55992"/>
        <dbReference type="ChEBI" id="CHEBI:15378"/>
        <dbReference type="ChEBI" id="CHEBI:30616"/>
        <dbReference type="ChEBI" id="CHEBI:83423"/>
        <dbReference type="ChEBI" id="CHEBI:84968"/>
        <dbReference type="ChEBI" id="CHEBI:456216"/>
    </reaction>
    <physiologicalReaction direction="left-to-right" evidence="8">
        <dbReference type="Rhea" id="RHEA:55993"/>
    </physiologicalReaction>
</comment>
<dbReference type="InterPro" id="IPR002498">
    <property type="entry name" value="PInositol-4-P-4/5-kinase_core"/>
</dbReference>
<dbReference type="PANTHER" id="PTHR23086:SF8">
    <property type="entry name" value="PHOSPHATIDYLINOSITOL 5-PHOSPHATE 4-KINASE, ISOFORM A"/>
    <property type="match status" value="1"/>
</dbReference>
<dbReference type="SMART" id="SM00330">
    <property type="entry name" value="PIPKc"/>
    <property type="match status" value="1"/>
</dbReference>
<dbReference type="PANTHER" id="PTHR23086">
    <property type="entry name" value="PHOSPHATIDYLINOSITOL-4-PHOSPHATE 5-KINASE"/>
    <property type="match status" value="1"/>
</dbReference>
<reference evidence="15" key="1">
    <citation type="submission" date="2022-01" db="EMBL/GenBank/DDBJ databases">
        <authorList>
            <person name="Braso-Vives M."/>
        </authorList>
    </citation>
    <scope>NUCLEOTIDE SEQUENCE</scope>
</reference>
<dbReference type="EMBL" id="OV696695">
    <property type="protein sequence ID" value="CAH1238798.1"/>
    <property type="molecule type" value="Genomic_DNA"/>
</dbReference>
<keyword evidence="4 12" id="KW-0547">Nucleotide-binding</keyword>
<evidence type="ECO:0000259" key="14">
    <source>
        <dbReference type="PROSITE" id="PS51455"/>
    </source>
</evidence>
<dbReference type="CDD" id="cd17305">
    <property type="entry name" value="PIPKc_PIP5KII"/>
    <property type="match status" value="1"/>
</dbReference>
<evidence type="ECO:0000256" key="3">
    <source>
        <dbReference type="ARBA" id="ARBA00022679"/>
    </source>
</evidence>
<name>A0A8J9W706_BRALA</name>
<dbReference type="Gene3D" id="3.30.810.10">
    <property type="entry name" value="2-Layer Sandwich"/>
    <property type="match status" value="1"/>
</dbReference>
<dbReference type="OrthoDB" id="20783at2759"/>
<dbReference type="FunFam" id="3.30.800.10:FF:000002">
    <property type="entry name" value="Phosphatidylinositol 5-phosphate 4-kinase type-2 beta"/>
    <property type="match status" value="1"/>
</dbReference>
<evidence type="ECO:0000256" key="13">
    <source>
        <dbReference type="SAM" id="MobiDB-lite"/>
    </source>
</evidence>
<accession>A0A8J9W706</accession>
<evidence type="ECO:0000313" key="16">
    <source>
        <dbReference type="Proteomes" id="UP000838412"/>
    </source>
</evidence>
<evidence type="ECO:0000256" key="11">
    <source>
        <dbReference type="ARBA" id="ARBA00039039"/>
    </source>
</evidence>
<evidence type="ECO:0000256" key="5">
    <source>
        <dbReference type="ARBA" id="ARBA00022777"/>
    </source>
</evidence>
<evidence type="ECO:0000256" key="2">
    <source>
        <dbReference type="ARBA" id="ARBA00022490"/>
    </source>
</evidence>
<dbReference type="SUPFAM" id="SSF56104">
    <property type="entry name" value="SAICAR synthase-like"/>
    <property type="match status" value="1"/>
</dbReference>
<keyword evidence="3 12" id="KW-0808">Transferase</keyword>
<dbReference type="GO" id="GO:0046854">
    <property type="term" value="P:phosphatidylinositol phosphate biosynthetic process"/>
    <property type="evidence" value="ECO:0007669"/>
    <property type="project" value="TreeGrafter"/>
</dbReference>
<evidence type="ECO:0000256" key="6">
    <source>
        <dbReference type="ARBA" id="ARBA00022840"/>
    </source>
</evidence>
<organism evidence="15 16">
    <name type="scientific">Branchiostoma lanceolatum</name>
    <name type="common">Common lancelet</name>
    <name type="synonym">Amphioxus lanceolatum</name>
    <dbReference type="NCBI Taxonomy" id="7740"/>
    <lineage>
        <taxon>Eukaryota</taxon>
        <taxon>Metazoa</taxon>
        <taxon>Chordata</taxon>
        <taxon>Cephalochordata</taxon>
        <taxon>Leptocardii</taxon>
        <taxon>Amphioxiformes</taxon>
        <taxon>Branchiostomatidae</taxon>
        <taxon>Branchiostoma</taxon>
    </lineage>
</organism>
<feature type="compositionally biased region" description="Acidic residues" evidence="13">
    <location>
        <begin position="307"/>
        <end position="323"/>
    </location>
</feature>
<dbReference type="GO" id="GO:0005886">
    <property type="term" value="C:plasma membrane"/>
    <property type="evidence" value="ECO:0007669"/>
    <property type="project" value="TreeGrafter"/>
</dbReference>
<proteinExistence type="predicted"/>
<dbReference type="InterPro" id="IPR027484">
    <property type="entry name" value="PInositol-4-P-5-kinase_N"/>
</dbReference>
<dbReference type="EC" id="2.7.1.149" evidence="11"/>
<protein>
    <recommendedName>
        <fullName evidence="11">1-phosphatidylinositol-5-phosphate 4-kinase</fullName>
        <ecNumber evidence="11">2.7.1.149</ecNumber>
    </recommendedName>
</protein>
<feature type="domain" description="PIPK" evidence="14">
    <location>
        <begin position="51"/>
        <end position="425"/>
    </location>
</feature>
<sequence length="437" mass="50219">MPAGKMPMNCMPLRSPLVKRCQAEEARLKMATATKNKHLRAKRQKKKLFRANEPLLSVLMWGVNHSIQELSHINIPVMLMPDDFKAYSKVKVDNQYFNKENLPSHFKVKEYCPLVFKNLRERFNIDDVDYMNSLTRSQPVNTDSPGRSGARFLMSYDKKYVIKTIESEEVAQMHHLLKQYHQHIVENHSETLLPHYLGMYRLTVEGTETYLVVMANIFSHKLNVHIKYDLKGSTVDRQASDKEKAKDLPTYKDNDFVKERETLKIGETQKERLLGILKRDSDFLVTLNLMDYSLLLGVHDVERAEQEDMETENQSGDDEDGEDSGGQCATPPDSPRIKDFEGYEVEEREAFAIKSANGSVGPYFTDAPKKEIYFMGLIDILTSYDAKKRAAHAAKTVKHGAASEISTVKPKQYARRFMDFMDKAFGELQRPHYNTGC</sequence>
<keyword evidence="6 12" id="KW-0067">ATP-binding</keyword>
<feature type="region of interest" description="Disordered" evidence="13">
    <location>
        <begin position="305"/>
        <end position="338"/>
    </location>
</feature>
<evidence type="ECO:0000256" key="8">
    <source>
        <dbReference type="ARBA" id="ARBA00036478"/>
    </source>
</evidence>
<dbReference type="Proteomes" id="UP000838412">
    <property type="component" value="Chromosome 10"/>
</dbReference>
<dbReference type="GO" id="GO:0005524">
    <property type="term" value="F:ATP binding"/>
    <property type="evidence" value="ECO:0007669"/>
    <property type="project" value="UniProtKB-UniRule"/>
</dbReference>
<comment type="catalytic activity">
    <reaction evidence="9">
        <text>a 1,2-diacyl-sn-glycero-3-phospho-(1D-myo-inositol-5-phosphate) + ATP = a 1,2-diacyl-sn-glycero-3-phospho-(1D-myo-inositol-4,5-bisphosphate) + ADP + H(+)</text>
        <dbReference type="Rhea" id="RHEA:12280"/>
        <dbReference type="ChEBI" id="CHEBI:15378"/>
        <dbReference type="ChEBI" id="CHEBI:30616"/>
        <dbReference type="ChEBI" id="CHEBI:57795"/>
        <dbReference type="ChEBI" id="CHEBI:58456"/>
        <dbReference type="ChEBI" id="CHEBI:456216"/>
        <dbReference type="EC" id="2.7.1.149"/>
    </reaction>
    <physiologicalReaction direction="left-to-right" evidence="9">
        <dbReference type="Rhea" id="RHEA:12281"/>
    </physiologicalReaction>
</comment>
<dbReference type="Pfam" id="PF01504">
    <property type="entry name" value="PIP5K"/>
    <property type="match status" value="1"/>
</dbReference>
<keyword evidence="7" id="KW-0443">Lipid metabolism</keyword>
<evidence type="ECO:0000256" key="4">
    <source>
        <dbReference type="ARBA" id="ARBA00022741"/>
    </source>
</evidence>
<dbReference type="GO" id="GO:0016309">
    <property type="term" value="F:1-phosphatidylinositol-5-phosphate 4-kinase activity"/>
    <property type="evidence" value="ECO:0007669"/>
    <property type="project" value="UniProtKB-EC"/>
</dbReference>
<dbReference type="InterPro" id="IPR027483">
    <property type="entry name" value="PInositol-4-P-4/5-kinase_C_sf"/>
</dbReference>
<evidence type="ECO:0000256" key="12">
    <source>
        <dbReference type="PROSITE-ProRule" id="PRU00781"/>
    </source>
</evidence>
<dbReference type="GO" id="GO:0016308">
    <property type="term" value="F:1-phosphatidylinositol-4-phosphate 5-kinase activity"/>
    <property type="evidence" value="ECO:0007669"/>
    <property type="project" value="TreeGrafter"/>
</dbReference>
<dbReference type="InterPro" id="IPR023610">
    <property type="entry name" value="PInositol-4/5-P-5/4-kinase"/>
</dbReference>
<evidence type="ECO:0000256" key="1">
    <source>
        <dbReference type="ARBA" id="ARBA00004496"/>
    </source>
</evidence>
<evidence type="ECO:0000256" key="7">
    <source>
        <dbReference type="ARBA" id="ARBA00023098"/>
    </source>
</evidence>
<keyword evidence="2" id="KW-0963">Cytoplasm</keyword>
<comment type="subcellular location">
    <subcellularLocation>
        <location evidence="1">Cytoplasm</location>
    </subcellularLocation>
</comment>
<dbReference type="GO" id="GO:0005737">
    <property type="term" value="C:cytoplasm"/>
    <property type="evidence" value="ECO:0007669"/>
    <property type="project" value="UniProtKB-SubCell"/>
</dbReference>
<comment type="catalytic activity">
    <reaction evidence="10">
        <text>1,2-dihexadecanoyl-sn-glycero-3-phospho-(1D-myo-inositol-5-phosphate) + GTP = 1,2-dihexadecanoyl-sn-glycero-3-phospho-(1D-myo-inositol-4,5-bisphosphate) + GDP + H(+)</text>
        <dbReference type="Rhea" id="RHEA:55964"/>
        <dbReference type="ChEBI" id="CHEBI:15378"/>
        <dbReference type="ChEBI" id="CHEBI:37565"/>
        <dbReference type="ChEBI" id="CHEBI:58189"/>
        <dbReference type="ChEBI" id="CHEBI:83423"/>
        <dbReference type="ChEBI" id="CHEBI:84968"/>
    </reaction>
    <physiologicalReaction direction="left-to-right" evidence="10">
        <dbReference type="Rhea" id="RHEA:55965"/>
    </physiologicalReaction>
</comment>
<evidence type="ECO:0000313" key="15">
    <source>
        <dbReference type="EMBL" id="CAH1238798.1"/>
    </source>
</evidence>